<dbReference type="Proteomes" id="UP001597205">
    <property type="component" value="Unassembled WGS sequence"/>
</dbReference>
<reference evidence="4" key="1">
    <citation type="journal article" date="2019" name="Int. J. Syst. Evol. Microbiol.">
        <title>The Global Catalogue of Microorganisms (GCM) 10K type strain sequencing project: providing services to taxonomists for standard genome sequencing and annotation.</title>
        <authorList>
            <consortium name="The Broad Institute Genomics Platform"/>
            <consortium name="The Broad Institute Genome Sequencing Center for Infectious Disease"/>
            <person name="Wu L."/>
            <person name="Ma J."/>
        </authorList>
    </citation>
    <scope>NUCLEOTIDE SEQUENCE [LARGE SCALE GENOMIC DNA]</scope>
    <source>
        <strain evidence="4">CCUG 52468</strain>
    </source>
</reference>
<feature type="domain" description="DUF3823" evidence="2">
    <location>
        <begin position="121"/>
        <end position="220"/>
    </location>
</feature>
<feature type="domain" description="DUF3823" evidence="1">
    <location>
        <begin position="28"/>
        <end position="117"/>
    </location>
</feature>
<accession>A0ABW3RMF7</accession>
<proteinExistence type="predicted"/>
<dbReference type="EMBL" id="JBHTKY010000014">
    <property type="protein sequence ID" value="MFD1166036.1"/>
    <property type="molecule type" value="Genomic_DNA"/>
</dbReference>
<sequence>MKRLLYAIIATALFIQGCGKDNYDEPQSEITGRVTFNGVPLNVKGTGEAVQLKLFQPGFQLNGEVPVYVGQDGTFKIKIFDGQYKLVGRDNNGPWVNATDTLDINLNGNTEVNYEVNPYFLIENTKLSISGDNKLSGSFSIVKNVATANMSFYTVLVSKTAFVDDVSNFYRKDYDTATGSVINVSEDLSNNETAKSATALFARVGVRATAADQAIYSEVIKIR</sequence>
<protein>
    <submittedName>
        <fullName evidence="3">DUF3823 domain-containing protein</fullName>
    </submittedName>
</protein>
<gene>
    <name evidence="3" type="ORF">ACFQ2C_10515</name>
</gene>
<keyword evidence="4" id="KW-1185">Reference proteome</keyword>
<evidence type="ECO:0000313" key="3">
    <source>
        <dbReference type="EMBL" id="MFD1166036.1"/>
    </source>
</evidence>
<dbReference type="InterPro" id="IPR041186">
    <property type="entry name" value="DUF3823_C"/>
</dbReference>
<name>A0ABW3RMF7_9SPHI</name>
<dbReference type="PROSITE" id="PS51257">
    <property type="entry name" value="PROKAR_LIPOPROTEIN"/>
    <property type="match status" value="1"/>
</dbReference>
<dbReference type="Pfam" id="PF18003">
    <property type="entry name" value="DUF3823_C"/>
    <property type="match status" value="1"/>
</dbReference>
<organism evidence="3 4">
    <name type="scientific">Sphingobacterium daejeonense</name>
    <dbReference type="NCBI Taxonomy" id="371142"/>
    <lineage>
        <taxon>Bacteria</taxon>
        <taxon>Pseudomonadati</taxon>
        <taxon>Bacteroidota</taxon>
        <taxon>Sphingobacteriia</taxon>
        <taxon>Sphingobacteriales</taxon>
        <taxon>Sphingobacteriaceae</taxon>
        <taxon>Sphingobacterium</taxon>
    </lineage>
</organism>
<dbReference type="Gene3D" id="2.60.40.1120">
    <property type="entry name" value="Carboxypeptidase-like, regulatory domain"/>
    <property type="match status" value="1"/>
</dbReference>
<dbReference type="Pfam" id="PF12866">
    <property type="entry name" value="DUF3823"/>
    <property type="match status" value="1"/>
</dbReference>
<dbReference type="Gene3D" id="2.60.40.2060">
    <property type="match status" value="1"/>
</dbReference>
<evidence type="ECO:0000259" key="1">
    <source>
        <dbReference type="Pfam" id="PF12866"/>
    </source>
</evidence>
<dbReference type="RefSeq" id="WP_380896406.1">
    <property type="nucleotide sequence ID" value="NZ_JBHTKY010000014.1"/>
</dbReference>
<evidence type="ECO:0000313" key="4">
    <source>
        <dbReference type="Proteomes" id="UP001597205"/>
    </source>
</evidence>
<evidence type="ECO:0000259" key="2">
    <source>
        <dbReference type="Pfam" id="PF18003"/>
    </source>
</evidence>
<comment type="caution">
    <text evidence="3">The sequence shown here is derived from an EMBL/GenBank/DDBJ whole genome shotgun (WGS) entry which is preliminary data.</text>
</comment>
<dbReference type="InterPro" id="IPR024278">
    <property type="entry name" value="DUF3823_N"/>
</dbReference>